<proteinExistence type="predicted"/>
<sequence length="201" mass="23043">MDNLITFIITISGAVVGGAIAGHYSFKATKDAHENQKRIADENERNIITSLLQSIHDEIETVFDNYHENMGVKLESLEENTPLLFYYPLVSDFFPVYNGNTFLLGRIKDNDLRKSIIKTYTLAKGLIDSYRMNNDLLQKYEHWDGVYSETQLQVHKDKAIVQYGALIAYAKALKLQHFKLKENVKQTVRILMKNGVLNEAK</sequence>
<dbReference type="Proteomes" id="UP000443014">
    <property type="component" value="Unassembled WGS sequence"/>
</dbReference>
<accession>A0ABD6HW33</accession>
<gene>
    <name evidence="1" type="ORF">GMA22_19520</name>
</gene>
<dbReference type="EMBL" id="WNKC01000004">
    <property type="protein sequence ID" value="MVF05431.1"/>
    <property type="molecule type" value="Genomic_DNA"/>
</dbReference>
<reference evidence="1 2" key="1">
    <citation type="submission" date="2019-11" db="EMBL/GenBank/DDBJ databases">
        <title>Whole genome sequence of a plant growth promoting strain Serratia marcescens BTL07 isolated from the rhizoplane of Chili (Capsicum annuum).</title>
        <authorList>
            <person name="Dutta S."/>
            <person name="Khatun A."/>
            <person name="Gupta D.R."/>
            <person name="Surovy M.Z."/>
            <person name="Rahman M.M."/>
            <person name="Mahmud N.U."/>
            <person name="Emes R."/>
            <person name="Warry A."/>
            <person name="West H."/>
            <person name="Clarke M.L."/>
            <person name="Islam M.T."/>
        </authorList>
    </citation>
    <scope>NUCLEOTIDE SEQUENCE [LARGE SCALE GENOMIC DNA]</scope>
    <source>
        <strain evidence="1 2">BTL07</strain>
    </source>
</reference>
<comment type="caution">
    <text evidence="1">The sequence shown here is derived from an EMBL/GenBank/DDBJ whole genome shotgun (WGS) entry which is preliminary data.</text>
</comment>
<evidence type="ECO:0000313" key="1">
    <source>
        <dbReference type="EMBL" id="MVF05431.1"/>
    </source>
</evidence>
<dbReference type="AlphaFoldDB" id="A0ABD6HW33"/>
<name>A0ABD6HW33_SERMA</name>
<evidence type="ECO:0000313" key="2">
    <source>
        <dbReference type="Proteomes" id="UP000443014"/>
    </source>
</evidence>
<organism evidence="1 2">
    <name type="scientific">Serratia marcescens</name>
    <dbReference type="NCBI Taxonomy" id="615"/>
    <lineage>
        <taxon>Bacteria</taxon>
        <taxon>Pseudomonadati</taxon>
        <taxon>Pseudomonadota</taxon>
        <taxon>Gammaproteobacteria</taxon>
        <taxon>Enterobacterales</taxon>
        <taxon>Yersiniaceae</taxon>
        <taxon>Serratia</taxon>
    </lineage>
</organism>
<protein>
    <submittedName>
        <fullName evidence="1">Uncharacterized protein</fullName>
    </submittedName>
</protein>